<dbReference type="Proteomes" id="UP000427769">
    <property type="component" value="Chromosome"/>
</dbReference>
<evidence type="ECO:0000313" key="1">
    <source>
        <dbReference type="EMBL" id="BBO72654.1"/>
    </source>
</evidence>
<name>A0A5K7Z2D9_9BACT</name>
<dbReference type="AlphaFoldDB" id="A0A5K7Z2D9"/>
<dbReference type="EMBL" id="AP021875">
    <property type="protein sequence ID" value="BBO72654.1"/>
    <property type="molecule type" value="Genomic_DNA"/>
</dbReference>
<dbReference type="OrthoDB" id="2853714at2"/>
<keyword evidence="2" id="KW-1185">Reference proteome</keyword>
<dbReference type="KEGG" id="dwd:DSCW_00710"/>
<dbReference type="RefSeq" id="WP_155301845.1">
    <property type="nucleotide sequence ID" value="NZ_AP021875.1"/>
</dbReference>
<accession>A0A5K7Z2D9</accession>
<reference evidence="1 2" key="1">
    <citation type="submission" date="2019-11" db="EMBL/GenBank/DDBJ databases">
        <title>Comparative genomics of hydrocarbon-degrading Desulfosarcina strains.</title>
        <authorList>
            <person name="Watanabe M."/>
            <person name="Kojima H."/>
            <person name="Fukui M."/>
        </authorList>
    </citation>
    <scope>NUCLEOTIDE SEQUENCE [LARGE SCALE GENOMIC DNA]</scope>
    <source>
        <strain evidence="1 2">PP31</strain>
    </source>
</reference>
<protein>
    <recommendedName>
        <fullName evidence="3">SCP2 domain-containing protein</fullName>
    </recommendedName>
</protein>
<sequence>MSEDSIIVEEGLEKELCVQFEKVIPKLVNGDSHFVWRGRNLSADCLVQIGNVSFLLSFEQGSIKNCQKGLPLMCSWDFAVRGSVHAWNAFWQDPPEPGWHDLFALTKRGEMTMEGNLYPFVANLQYFKDVVTLPRYGGSK</sequence>
<evidence type="ECO:0000313" key="2">
    <source>
        <dbReference type="Proteomes" id="UP000427769"/>
    </source>
</evidence>
<organism evidence="1 2">
    <name type="scientific">Desulfosarcina widdelii</name>
    <dbReference type="NCBI Taxonomy" id="947919"/>
    <lineage>
        <taxon>Bacteria</taxon>
        <taxon>Pseudomonadati</taxon>
        <taxon>Thermodesulfobacteriota</taxon>
        <taxon>Desulfobacteria</taxon>
        <taxon>Desulfobacterales</taxon>
        <taxon>Desulfosarcinaceae</taxon>
        <taxon>Desulfosarcina</taxon>
    </lineage>
</organism>
<gene>
    <name evidence="1" type="ORF">DSCW_00710</name>
</gene>
<proteinExistence type="predicted"/>
<evidence type="ECO:0008006" key="3">
    <source>
        <dbReference type="Google" id="ProtNLM"/>
    </source>
</evidence>